<dbReference type="Pfam" id="PF07690">
    <property type="entry name" value="MFS_1"/>
    <property type="match status" value="1"/>
</dbReference>
<feature type="transmembrane region" description="Helical" evidence="6">
    <location>
        <begin position="92"/>
        <end position="111"/>
    </location>
</feature>
<feature type="compositionally biased region" description="Polar residues" evidence="5">
    <location>
        <begin position="24"/>
        <end position="34"/>
    </location>
</feature>
<feature type="region of interest" description="Disordered" evidence="5">
    <location>
        <begin position="1"/>
        <end position="37"/>
    </location>
</feature>
<feature type="non-terminal residue" evidence="8">
    <location>
        <position position="1"/>
    </location>
</feature>
<evidence type="ECO:0000256" key="1">
    <source>
        <dbReference type="ARBA" id="ARBA00004141"/>
    </source>
</evidence>
<dbReference type="PANTHER" id="PTHR23501:SF39">
    <property type="entry name" value="MULTIDRUG TRANSPORTER, PUTATIVE (AFU_ORTHOLOGUE AFUA_1G05010)-RELATED"/>
    <property type="match status" value="1"/>
</dbReference>
<reference evidence="8 9" key="1">
    <citation type="journal article" date="2015" name="Fungal Genet. Biol.">
        <title>Evolution of novel wood decay mechanisms in Agaricales revealed by the genome sequences of Fistulina hepatica and Cylindrobasidium torrendii.</title>
        <authorList>
            <person name="Floudas D."/>
            <person name="Held B.W."/>
            <person name="Riley R."/>
            <person name="Nagy L.G."/>
            <person name="Koehler G."/>
            <person name="Ransdell A.S."/>
            <person name="Younus H."/>
            <person name="Chow J."/>
            <person name="Chiniquy J."/>
            <person name="Lipzen A."/>
            <person name="Tritt A."/>
            <person name="Sun H."/>
            <person name="Haridas S."/>
            <person name="LaButti K."/>
            <person name="Ohm R.A."/>
            <person name="Kues U."/>
            <person name="Blanchette R.A."/>
            <person name="Grigoriev I.V."/>
            <person name="Minto R.E."/>
            <person name="Hibbett D.S."/>
        </authorList>
    </citation>
    <scope>NUCLEOTIDE SEQUENCE [LARGE SCALE GENOMIC DNA]</scope>
    <source>
        <strain evidence="8 9">FP15055 ss-10</strain>
    </source>
</reference>
<feature type="transmembrane region" description="Helical" evidence="6">
    <location>
        <begin position="321"/>
        <end position="343"/>
    </location>
</feature>
<keyword evidence="9" id="KW-1185">Reference proteome</keyword>
<feature type="transmembrane region" description="Helical" evidence="6">
    <location>
        <begin position="391"/>
        <end position="409"/>
    </location>
</feature>
<name>A0A0D7BSU1_9AGAR</name>
<dbReference type="Gene3D" id="1.20.1250.20">
    <property type="entry name" value="MFS general substrate transporter like domains"/>
    <property type="match status" value="1"/>
</dbReference>
<evidence type="ECO:0000313" key="8">
    <source>
        <dbReference type="EMBL" id="KIY73315.1"/>
    </source>
</evidence>
<evidence type="ECO:0000256" key="2">
    <source>
        <dbReference type="ARBA" id="ARBA00022692"/>
    </source>
</evidence>
<sequence length="573" mass="61633">MSARAEAVEVSSIEHVRRSDEQRPPSSANGSTPGSLARADAGSFPKFDDMTVVQISGLLIALGCSLFLFAIEQTIVATSISTIGTELHMKDSLTWITTSYLLTCTAFLPLTGRIADSVNVRTFLLLEVWIFVVGNIIAGTAHGFGQFVAGRLIAGIGGSGLINLVCIIISQMTTEKQRGAYFNLINCVFIISDSLGPIVGGALAHIGQWRWIFLFTAPFAPVITAFIFLTFRPPRPLVRMHSVREVFSSLDIMGMFLVVACLSLLVVGLNMGGQDLAWDDPVILGCLMGSGVAFVLFVVAEKRARMPVMPVELFSTWKWRNVAIMMLLRTLNFFHLYVVIFYLPVLLQVLGQSTITASALVIPFLIISAIVSTAASFVLDKCKTAWQIRMLFIIPMAILVVGLSLLATLNKHSSIGQIVGYLLIVGLGYGPSTQTTLVVATLGLPADYLSTTTALIGAAPSLGGTLGVAALGTAINNFYRSALPSEPWTANLNPNSVVETLSALVFGSTEYDIVVDAYVRAWQLGLWILVGVAGFQLLVCLVLKPVTFDEVAVKTEKMKEGGDGEKDRATVNV</sequence>
<accession>A0A0D7BSU1</accession>
<feature type="transmembrane region" description="Helical" evidence="6">
    <location>
        <begin position="148"/>
        <end position="169"/>
    </location>
</feature>
<dbReference type="Gene3D" id="1.20.1720.10">
    <property type="entry name" value="Multidrug resistance protein D"/>
    <property type="match status" value="1"/>
</dbReference>
<dbReference type="InterPro" id="IPR036259">
    <property type="entry name" value="MFS_trans_sf"/>
</dbReference>
<feature type="transmembrane region" description="Helical" evidence="6">
    <location>
        <begin position="252"/>
        <end position="270"/>
    </location>
</feature>
<evidence type="ECO:0000313" key="9">
    <source>
        <dbReference type="Proteomes" id="UP000054007"/>
    </source>
</evidence>
<dbReference type="GO" id="GO:0005886">
    <property type="term" value="C:plasma membrane"/>
    <property type="evidence" value="ECO:0007669"/>
    <property type="project" value="TreeGrafter"/>
</dbReference>
<dbReference type="GO" id="GO:0022857">
    <property type="term" value="F:transmembrane transporter activity"/>
    <property type="evidence" value="ECO:0007669"/>
    <property type="project" value="InterPro"/>
</dbReference>
<dbReference type="Proteomes" id="UP000054007">
    <property type="component" value="Unassembled WGS sequence"/>
</dbReference>
<dbReference type="STRING" id="1314674.A0A0D7BSU1"/>
<dbReference type="InterPro" id="IPR020846">
    <property type="entry name" value="MFS_dom"/>
</dbReference>
<evidence type="ECO:0000256" key="4">
    <source>
        <dbReference type="ARBA" id="ARBA00023136"/>
    </source>
</evidence>
<comment type="subcellular location">
    <subcellularLocation>
        <location evidence="1">Membrane</location>
        <topology evidence="1">Multi-pass membrane protein</topology>
    </subcellularLocation>
</comment>
<feature type="transmembrane region" description="Helical" evidence="6">
    <location>
        <begin position="52"/>
        <end position="72"/>
    </location>
</feature>
<keyword evidence="2 6" id="KW-0812">Transmembrane</keyword>
<dbReference type="OrthoDB" id="6770063at2759"/>
<feature type="transmembrane region" description="Helical" evidence="6">
    <location>
        <begin position="209"/>
        <end position="231"/>
    </location>
</feature>
<keyword evidence="3 6" id="KW-1133">Transmembrane helix</keyword>
<organism evidence="8 9">
    <name type="scientific">Cylindrobasidium torrendii FP15055 ss-10</name>
    <dbReference type="NCBI Taxonomy" id="1314674"/>
    <lineage>
        <taxon>Eukaryota</taxon>
        <taxon>Fungi</taxon>
        <taxon>Dikarya</taxon>
        <taxon>Basidiomycota</taxon>
        <taxon>Agaricomycotina</taxon>
        <taxon>Agaricomycetes</taxon>
        <taxon>Agaricomycetidae</taxon>
        <taxon>Agaricales</taxon>
        <taxon>Marasmiineae</taxon>
        <taxon>Physalacriaceae</taxon>
        <taxon>Cylindrobasidium</taxon>
    </lineage>
</organism>
<gene>
    <name evidence="8" type="ORF">CYLTODRAFT_417007</name>
</gene>
<dbReference type="PANTHER" id="PTHR23501">
    <property type="entry name" value="MAJOR FACILITATOR SUPERFAMILY"/>
    <property type="match status" value="1"/>
</dbReference>
<dbReference type="SUPFAM" id="SSF103473">
    <property type="entry name" value="MFS general substrate transporter"/>
    <property type="match status" value="1"/>
</dbReference>
<feature type="transmembrane region" description="Helical" evidence="6">
    <location>
        <begin position="123"/>
        <end position="142"/>
    </location>
</feature>
<feature type="compositionally biased region" description="Basic and acidic residues" evidence="5">
    <location>
        <begin position="12"/>
        <end position="23"/>
    </location>
</feature>
<dbReference type="EMBL" id="KN880436">
    <property type="protein sequence ID" value="KIY73315.1"/>
    <property type="molecule type" value="Genomic_DNA"/>
</dbReference>
<evidence type="ECO:0000259" key="7">
    <source>
        <dbReference type="PROSITE" id="PS50850"/>
    </source>
</evidence>
<feature type="transmembrane region" description="Helical" evidence="6">
    <location>
        <begin position="421"/>
        <end position="442"/>
    </location>
</feature>
<proteinExistence type="predicted"/>
<feature type="transmembrane region" description="Helical" evidence="6">
    <location>
        <begin position="282"/>
        <end position="300"/>
    </location>
</feature>
<feature type="transmembrane region" description="Helical" evidence="6">
    <location>
        <begin position="524"/>
        <end position="543"/>
    </location>
</feature>
<dbReference type="PRINTS" id="PR01036">
    <property type="entry name" value="TCRTETB"/>
</dbReference>
<evidence type="ECO:0000256" key="5">
    <source>
        <dbReference type="SAM" id="MobiDB-lite"/>
    </source>
</evidence>
<evidence type="ECO:0000256" key="3">
    <source>
        <dbReference type="ARBA" id="ARBA00022989"/>
    </source>
</evidence>
<evidence type="ECO:0000256" key="6">
    <source>
        <dbReference type="SAM" id="Phobius"/>
    </source>
</evidence>
<feature type="transmembrane region" description="Helical" evidence="6">
    <location>
        <begin position="181"/>
        <end position="203"/>
    </location>
</feature>
<protein>
    <submittedName>
        <fullName evidence="8">MFS general substrate transporter</fullName>
    </submittedName>
</protein>
<dbReference type="InterPro" id="IPR011701">
    <property type="entry name" value="MFS"/>
</dbReference>
<feature type="transmembrane region" description="Helical" evidence="6">
    <location>
        <begin position="454"/>
        <end position="475"/>
    </location>
</feature>
<feature type="transmembrane region" description="Helical" evidence="6">
    <location>
        <begin position="355"/>
        <end position="379"/>
    </location>
</feature>
<dbReference type="AlphaFoldDB" id="A0A0D7BSU1"/>
<feature type="domain" description="Major facilitator superfamily (MFS) profile" evidence="7">
    <location>
        <begin position="58"/>
        <end position="548"/>
    </location>
</feature>
<keyword evidence="4 6" id="KW-0472">Membrane</keyword>
<dbReference type="PROSITE" id="PS50850">
    <property type="entry name" value="MFS"/>
    <property type="match status" value="1"/>
</dbReference>